<evidence type="ECO:0000313" key="3">
    <source>
        <dbReference type="Proteomes" id="UP000219329"/>
    </source>
</evidence>
<dbReference type="Gene3D" id="1.10.10.10">
    <property type="entry name" value="Winged helix-like DNA-binding domain superfamily/Winged helix DNA-binding domain"/>
    <property type="match status" value="1"/>
</dbReference>
<protein>
    <submittedName>
        <fullName evidence="2">MBL fold metallo-hydrolase</fullName>
    </submittedName>
</protein>
<evidence type="ECO:0000259" key="1">
    <source>
        <dbReference type="SMART" id="SM00849"/>
    </source>
</evidence>
<dbReference type="InterPro" id="IPR036388">
    <property type="entry name" value="WH-like_DNA-bd_sf"/>
</dbReference>
<dbReference type="InterPro" id="IPR001279">
    <property type="entry name" value="Metallo-B-lactamas"/>
</dbReference>
<comment type="caution">
    <text evidence="2">The sequence shown here is derived from an EMBL/GenBank/DDBJ whole genome shotgun (WGS) entry which is preliminary data.</text>
</comment>
<gene>
    <name evidence="2" type="ORF">CNF02_11390</name>
</gene>
<dbReference type="InterPro" id="IPR050662">
    <property type="entry name" value="Sec-metab_biosynth-thioest"/>
</dbReference>
<name>A0A2A5W881_9GAMM</name>
<feature type="domain" description="Metallo-beta-lactamase" evidence="1">
    <location>
        <begin position="34"/>
        <end position="197"/>
    </location>
</feature>
<reference evidence="2 3" key="1">
    <citation type="submission" date="2017-08" db="EMBL/GenBank/DDBJ databases">
        <title>Fine stratification of microbial communities through a metagenomic profile of the photic zone.</title>
        <authorList>
            <person name="Haro-Moreno J.M."/>
            <person name="Lopez-Perez M."/>
            <person name="De La Torre J."/>
            <person name="Picazo A."/>
            <person name="Camacho A."/>
            <person name="Rodriguez-Valera F."/>
        </authorList>
    </citation>
    <scope>NUCLEOTIDE SEQUENCE [LARGE SCALE GENOMIC DNA]</scope>
    <source>
        <strain evidence="2">MED-G28</strain>
    </source>
</reference>
<dbReference type="CDD" id="cd16278">
    <property type="entry name" value="metallo-hydrolase-like_MBL-fold"/>
    <property type="match status" value="1"/>
</dbReference>
<dbReference type="InterPro" id="IPR041516">
    <property type="entry name" value="LACTB2_WH"/>
</dbReference>
<dbReference type="Gene3D" id="3.60.15.10">
    <property type="entry name" value="Ribonuclease Z/Hydroxyacylglutathione hydrolase-like"/>
    <property type="match status" value="1"/>
</dbReference>
<proteinExistence type="predicted"/>
<accession>A0A2A5W881</accession>
<keyword evidence="2" id="KW-0378">Hydrolase</keyword>
<dbReference type="SUPFAM" id="SSF56281">
    <property type="entry name" value="Metallo-hydrolase/oxidoreductase"/>
    <property type="match status" value="1"/>
</dbReference>
<organism evidence="2 3">
    <name type="scientific">OM182 bacterium MED-G28</name>
    <dbReference type="NCBI Taxonomy" id="1986256"/>
    <lineage>
        <taxon>Bacteria</taxon>
        <taxon>Pseudomonadati</taxon>
        <taxon>Pseudomonadota</taxon>
        <taxon>Gammaproteobacteria</taxon>
        <taxon>OMG group</taxon>
        <taxon>OM182 clade</taxon>
    </lineage>
</organism>
<dbReference type="InterPro" id="IPR036866">
    <property type="entry name" value="RibonucZ/Hydroxyglut_hydro"/>
</dbReference>
<dbReference type="Proteomes" id="UP000219329">
    <property type="component" value="Unassembled WGS sequence"/>
</dbReference>
<dbReference type="PANTHER" id="PTHR23131">
    <property type="entry name" value="ENDORIBONUCLEASE LACTB2"/>
    <property type="match status" value="1"/>
</dbReference>
<dbReference type="SMART" id="SM00849">
    <property type="entry name" value="Lactamase_B"/>
    <property type="match status" value="1"/>
</dbReference>
<sequence>MEGFEPGVPTAIDGCKIPVKRILGRNPGPMTGPGTNSYLIGQDRLCLLDPGPIDDVQFESFMSAIGNRKLEYLLLTHTHGDHSPGAARIHEATDATLVGISAPDVAGQDQSFQPQQKWQHGDEVDCGEYKIRLIHTPGHVSNHLCFLLVEEALLFTGDHVLQGTTSVILPPDGDMSAYLDSLAYLQTLRLRYLAPGHGGIMDEPQLEIEKLIAHRLKREAKVLAGLAELGECTVDELVLIVYDDVAEHLIPWAKRTMLAHLIKLERDDRIIESKDRWRLL</sequence>
<dbReference type="GO" id="GO:0016787">
    <property type="term" value="F:hydrolase activity"/>
    <property type="evidence" value="ECO:0007669"/>
    <property type="project" value="UniProtKB-KW"/>
</dbReference>
<dbReference type="EMBL" id="NTJZ01000014">
    <property type="protein sequence ID" value="PDH32680.1"/>
    <property type="molecule type" value="Genomic_DNA"/>
</dbReference>
<evidence type="ECO:0000313" key="2">
    <source>
        <dbReference type="EMBL" id="PDH32680.1"/>
    </source>
</evidence>
<dbReference type="AlphaFoldDB" id="A0A2A5W881"/>
<dbReference type="PANTHER" id="PTHR23131:SF0">
    <property type="entry name" value="ENDORIBONUCLEASE LACTB2"/>
    <property type="match status" value="1"/>
</dbReference>
<dbReference type="Pfam" id="PF17778">
    <property type="entry name" value="WHD_BLACT"/>
    <property type="match status" value="1"/>
</dbReference>
<dbReference type="Pfam" id="PF00753">
    <property type="entry name" value="Lactamase_B"/>
    <property type="match status" value="1"/>
</dbReference>